<keyword evidence="3" id="KW-0349">Heme</keyword>
<dbReference type="PANTHER" id="PTHR32303">
    <property type="entry name" value="QUINOPROTEIN ALCOHOL DEHYDROGENASE (CYTOCHROME C)"/>
    <property type="match status" value="1"/>
</dbReference>
<sequence length="705" mass="75816">MSTGWTRRHVPLLLSVGAFAGFGSVAWAQMQAPEALLPQLQQGAKAYADNCASCHGQDLTGGQFAGSLADTAFRNKWAGKSGQDMFEYVRDNMPPGNGRSLTDEVYAALTSVILARNNILPADQLAPGSDLMRQTAFPIDPAGQPDTGGVGGLSDRFPTPEAPARPDRFANYTPVTEAMLQDPAAENWLSWRRSHQGSGFSPLAQIDRNNVDRLTIAWSQALPAGANMNEPLVRDGVLYVFGFGDEVFAFDAEDGHLIWRHTRDLPDDFPPTSKKTMGLYADKLIVATSDLHVIALDARTGELAWDTEITDDPAFRNPGGPLVADGVVMQGLTTQKAGGSLIVGMDAETGEKLWSFNTVAQPGTPGGDTWNGLPADKRHGGSSWTSGTYDAETGLALWGVAQTYDTAPLRDRKPGMNNDGLFTNSTLAFEPRSGKLVWYYQHMKNDQYDLDWTFERVIGTLDVDGAPTRVVMTAGKEGLFDVLELRTGKYIKTVDMGLQDFIASIDPVTGDKAVKPEKVPGKDKGAVFVCPHAGGGRNWTPTSFVQETGLIYVNARDICMDMVPADPGFLTTGVNTEYLAPPGSDGKYGLLQAIDMQTGEVKWEARQRAPFDMGILTTASGLLFTGDMARKFKAYDQASGDVLWQTGVTGVPNGSPISYAVDGKQYIAIVTGAGNPLSFGVPIITPELQLPPVNSSSVVVYSLPE</sequence>
<dbReference type="Gene3D" id="1.10.760.10">
    <property type="entry name" value="Cytochrome c-like domain"/>
    <property type="match status" value="1"/>
</dbReference>
<dbReference type="SMART" id="SM00564">
    <property type="entry name" value="PQQ"/>
    <property type="match status" value="5"/>
</dbReference>
<comment type="cofactor">
    <cofactor evidence="1">
        <name>pyrroloquinoline quinone</name>
        <dbReference type="ChEBI" id="CHEBI:58442"/>
    </cofactor>
</comment>
<dbReference type="InterPro" id="IPR036909">
    <property type="entry name" value="Cyt_c-like_dom_sf"/>
</dbReference>
<dbReference type="EC" id="1.1.9.1" evidence="8"/>
<evidence type="ECO:0000313" key="8">
    <source>
        <dbReference type="EMBL" id="AKH42200.1"/>
    </source>
</evidence>
<dbReference type="GO" id="GO:0009055">
    <property type="term" value="F:electron transfer activity"/>
    <property type="evidence" value="ECO:0007669"/>
    <property type="project" value="InterPro"/>
</dbReference>
<dbReference type="KEGG" id="aay:WYH_01154"/>
<dbReference type="Gene3D" id="2.140.10.10">
    <property type="entry name" value="Quinoprotein alcohol dehydrogenase-like superfamily"/>
    <property type="match status" value="1"/>
</dbReference>
<dbReference type="InterPro" id="IPR018391">
    <property type="entry name" value="PQQ_b-propeller_rpt"/>
</dbReference>
<dbReference type="PATRIC" id="fig|1267766.3.peg.1161"/>
<protein>
    <submittedName>
        <fullName evidence="8">Quinohemoprotein alcohol dehydrogenase ADH IIB</fullName>
        <ecNumber evidence="8">1.1.9.1</ecNumber>
    </submittedName>
</protein>
<keyword evidence="4" id="KW-0479">Metal-binding</keyword>
<dbReference type="PANTHER" id="PTHR32303:SF20">
    <property type="entry name" value="QUINOPROTEIN ETHANOL DEHYDROGENASE"/>
    <property type="match status" value="1"/>
</dbReference>
<dbReference type="SUPFAM" id="SSF46626">
    <property type="entry name" value="Cytochrome c"/>
    <property type="match status" value="1"/>
</dbReference>
<dbReference type="OrthoDB" id="9794322at2"/>
<keyword evidence="6 8" id="KW-0560">Oxidoreductase</keyword>
<dbReference type="SUPFAM" id="SSF50998">
    <property type="entry name" value="Quinoprotein alcohol dehydrogenase-like"/>
    <property type="match status" value="1"/>
</dbReference>
<evidence type="ECO:0000256" key="6">
    <source>
        <dbReference type="ARBA" id="ARBA00023002"/>
    </source>
</evidence>
<evidence type="ECO:0000256" key="1">
    <source>
        <dbReference type="ARBA" id="ARBA00001931"/>
    </source>
</evidence>
<evidence type="ECO:0000256" key="5">
    <source>
        <dbReference type="ARBA" id="ARBA00022729"/>
    </source>
</evidence>
<gene>
    <name evidence="8" type="primary">qbdA_2</name>
    <name evidence="8" type="ORF">WYH_01154</name>
</gene>
<keyword evidence="5" id="KW-0732">Signal</keyword>
<dbReference type="GO" id="GO:0016491">
    <property type="term" value="F:oxidoreductase activity"/>
    <property type="evidence" value="ECO:0007669"/>
    <property type="project" value="UniProtKB-KW"/>
</dbReference>
<dbReference type="InterPro" id="IPR009056">
    <property type="entry name" value="Cyt_c-like_dom"/>
</dbReference>
<dbReference type="STRING" id="1267766.WYH_01154"/>
<reference evidence="8" key="1">
    <citation type="submission" date="2015-05" db="EMBL/GenBank/DDBJ databases">
        <title>The complete genome of Altererythrobacter atlanticus strain 26DY36.</title>
        <authorList>
            <person name="Wu Y.-H."/>
            <person name="Cheng H."/>
            <person name="Wu X.-W."/>
        </authorList>
    </citation>
    <scope>NUCLEOTIDE SEQUENCE [LARGE SCALE GENOMIC DNA]</scope>
    <source>
        <strain evidence="8">26DY36</strain>
    </source>
</reference>
<evidence type="ECO:0000256" key="7">
    <source>
        <dbReference type="ARBA" id="ARBA00023004"/>
    </source>
</evidence>
<dbReference type="Pfam" id="PF13442">
    <property type="entry name" value="Cytochrome_CBB3"/>
    <property type="match status" value="1"/>
</dbReference>
<dbReference type="RefSeq" id="WP_046903070.1">
    <property type="nucleotide sequence ID" value="NZ_CP011452.2"/>
</dbReference>
<keyword evidence="7" id="KW-0408">Iron</keyword>
<comment type="similarity">
    <text evidence="2">Belongs to the bacterial PQQ dehydrogenase family.</text>
</comment>
<evidence type="ECO:0000256" key="4">
    <source>
        <dbReference type="ARBA" id="ARBA00022723"/>
    </source>
</evidence>
<dbReference type="GO" id="GO:0046872">
    <property type="term" value="F:metal ion binding"/>
    <property type="evidence" value="ECO:0007669"/>
    <property type="project" value="UniProtKB-KW"/>
</dbReference>
<dbReference type="EMBL" id="CP011452">
    <property type="protein sequence ID" value="AKH42200.1"/>
    <property type="molecule type" value="Genomic_DNA"/>
</dbReference>
<organism evidence="8 9">
    <name type="scientific">Croceibacterium atlanticum</name>
    <dbReference type="NCBI Taxonomy" id="1267766"/>
    <lineage>
        <taxon>Bacteria</taxon>
        <taxon>Pseudomonadati</taxon>
        <taxon>Pseudomonadota</taxon>
        <taxon>Alphaproteobacteria</taxon>
        <taxon>Sphingomonadales</taxon>
        <taxon>Erythrobacteraceae</taxon>
        <taxon>Croceibacterium</taxon>
    </lineage>
</organism>
<name>A0A0F7KTS8_9SPHN</name>
<dbReference type="GO" id="GO:0020037">
    <property type="term" value="F:heme binding"/>
    <property type="evidence" value="ECO:0007669"/>
    <property type="project" value="InterPro"/>
</dbReference>
<dbReference type="Proteomes" id="UP000034392">
    <property type="component" value="Chromosome"/>
</dbReference>
<dbReference type="AlphaFoldDB" id="A0A0F7KTS8"/>
<dbReference type="PROSITE" id="PS51007">
    <property type="entry name" value="CYTC"/>
    <property type="match status" value="1"/>
</dbReference>
<proteinExistence type="inferred from homology"/>
<accession>A0A0F7KTS8</accession>
<evidence type="ECO:0000256" key="3">
    <source>
        <dbReference type="ARBA" id="ARBA00022617"/>
    </source>
</evidence>
<keyword evidence="9" id="KW-1185">Reference proteome</keyword>
<dbReference type="InterPro" id="IPR002372">
    <property type="entry name" value="PQQ_rpt_dom"/>
</dbReference>
<dbReference type="InterPro" id="IPR011047">
    <property type="entry name" value="Quinoprotein_ADH-like_sf"/>
</dbReference>
<evidence type="ECO:0000256" key="2">
    <source>
        <dbReference type="ARBA" id="ARBA00008156"/>
    </source>
</evidence>
<dbReference type="Pfam" id="PF01011">
    <property type="entry name" value="PQQ"/>
    <property type="match status" value="2"/>
</dbReference>
<evidence type="ECO:0000313" key="9">
    <source>
        <dbReference type="Proteomes" id="UP000034392"/>
    </source>
</evidence>